<dbReference type="RefSeq" id="WP_191053901.1">
    <property type="nucleotide sequence ID" value="NZ_JACXRZ010000021.1"/>
</dbReference>
<feature type="region of interest" description="Disordered" evidence="1">
    <location>
        <begin position="31"/>
        <end position="50"/>
    </location>
</feature>
<dbReference type="InterPro" id="IPR015797">
    <property type="entry name" value="NUDIX_hydrolase-like_dom_sf"/>
</dbReference>
<sequence length="87" mass="9581">MPPRIDYYNVSGAAKPNSLIPSVNVVTNTTGDIPMIRRSDNGEPTPSNESVEVHWVPRDQVEALPMDRSMALWIGHYLADTALPHIG</sequence>
<accession>A0ABR8L6S4</accession>
<dbReference type="SUPFAM" id="SSF55811">
    <property type="entry name" value="Nudix"/>
    <property type="match status" value="1"/>
</dbReference>
<protein>
    <recommendedName>
        <fullName evidence="4">NUDIX hydrolase</fullName>
    </recommendedName>
</protein>
<organism evidence="2 3">
    <name type="scientific">Microbispora bryophytorum subsp. camponoti</name>
    <dbReference type="NCBI Taxonomy" id="1677852"/>
    <lineage>
        <taxon>Bacteria</taxon>
        <taxon>Bacillati</taxon>
        <taxon>Actinomycetota</taxon>
        <taxon>Actinomycetes</taxon>
        <taxon>Streptosporangiales</taxon>
        <taxon>Streptosporangiaceae</taxon>
        <taxon>Microbispora</taxon>
    </lineage>
</organism>
<gene>
    <name evidence="2" type="ORF">IEQ31_25980</name>
</gene>
<evidence type="ECO:0008006" key="4">
    <source>
        <dbReference type="Google" id="ProtNLM"/>
    </source>
</evidence>
<name>A0ABR8L6S4_9ACTN</name>
<keyword evidence="3" id="KW-1185">Reference proteome</keyword>
<comment type="caution">
    <text evidence="2">The sequence shown here is derived from an EMBL/GenBank/DDBJ whole genome shotgun (WGS) entry which is preliminary data.</text>
</comment>
<reference evidence="2 3" key="1">
    <citation type="submission" date="2020-09" db="EMBL/GenBank/DDBJ databases">
        <title>Actinomycete isolated from the Camponotus japonicus Mayr.</title>
        <authorList>
            <person name="Gong X."/>
        </authorList>
    </citation>
    <scope>NUCLEOTIDE SEQUENCE [LARGE SCALE GENOMIC DNA]</scope>
    <source>
        <strain evidence="2 3">2C-HV3</strain>
    </source>
</reference>
<evidence type="ECO:0000313" key="2">
    <source>
        <dbReference type="EMBL" id="MBD3146615.1"/>
    </source>
</evidence>
<evidence type="ECO:0000313" key="3">
    <source>
        <dbReference type="Proteomes" id="UP000653231"/>
    </source>
</evidence>
<proteinExistence type="predicted"/>
<dbReference type="Proteomes" id="UP000653231">
    <property type="component" value="Unassembled WGS sequence"/>
</dbReference>
<dbReference type="EMBL" id="JACXRZ010000021">
    <property type="protein sequence ID" value="MBD3146615.1"/>
    <property type="molecule type" value="Genomic_DNA"/>
</dbReference>
<evidence type="ECO:0000256" key="1">
    <source>
        <dbReference type="SAM" id="MobiDB-lite"/>
    </source>
</evidence>